<keyword evidence="1" id="KW-0472">Membrane</keyword>
<dbReference type="EMBL" id="JADFTS010000001">
    <property type="protein sequence ID" value="KAF9625594.1"/>
    <property type="molecule type" value="Genomic_DNA"/>
</dbReference>
<dbReference type="PANTHER" id="PTHR38225">
    <property type="entry name" value="PROTEIN, PUTATIVE-RELATED"/>
    <property type="match status" value="1"/>
</dbReference>
<evidence type="ECO:0000313" key="3">
    <source>
        <dbReference type="Proteomes" id="UP000631114"/>
    </source>
</evidence>
<gene>
    <name evidence="2" type="ORF">IFM89_024367</name>
</gene>
<dbReference type="Proteomes" id="UP000631114">
    <property type="component" value="Unassembled WGS sequence"/>
</dbReference>
<protein>
    <submittedName>
        <fullName evidence="2">Uncharacterized protein</fullName>
    </submittedName>
</protein>
<keyword evidence="1" id="KW-1133">Transmembrane helix</keyword>
<organism evidence="2 3">
    <name type="scientific">Coptis chinensis</name>
    <dbReference type="NCBI Taxonomy" id="261450"/>
    <lineage>
        <taxon>Eukaryota</taxon>
        <taxon>Viridiplantae</taxon>
        <taxon>Streptophyta</taxon>
        <taxon>Embryophyta</taxon>
        <taxon>Tracheophyta</taxon>
        <taxon>Spermatophyta</taxon>
        <taxon>Magnoliopsida</taxon>
        <taxon>Ranunculales</taxon>
        <taxon>Ranunculaceae</taxon>
        <taxon>Coptidoideae</taxon>
        <taxon>Coptis</taxon>
    </lineage>
</organism>
<reference evidence="2 3" key="1">
    <citation type="submission" date="2020-10" db="EMBL/GenBank/DDBJ databases">
        <title>The Coptis chinensis genome and diversification of protoberbering-type alkaloids.</title>
        <authorList>
            <person name="Wang B."/>
            <person name="Shu S."/>
            <person name="Song C."/>
            <person name="Liu Y."/>
        </authorList>
    </citation>
    <scope>NUCLEOTIDE SEQUENCE [LARGE SCALE GENOMIC DNA]</scope>
    <source>
        <strain evidence="2">HL-2020</strain>
        <tissue evidence="2">Leaf</tissue>
    </source>
</reference>
<name>A0A835IXL1_9MAGN</name>
<accession>A0A835IXL1</accession>
<keyword evidence="1" id="KW-0812">Transmembrane</keyword>
<sequence>MASSLSSSLGLISRPKLKFKFYRYKQQVRAQALGDEGRSINMVDANMKVLRERIEEIRTKERLHRTYRGEHGWCYSSGYDHMLKRDTMLTQSLELLAMACRTFGLTIATSSLFLCILSIVVHLRLLDQ</sequence>
<keyword evidence="3" id="KW-1185">Reference proteome</keyword>
<feature type="transmembrane region" description="Helical" evidence="1">
    <location>
        <begin position="103"/>
        <end position="125"/>
    </location>
</feature>
<evidence type="ECO:0000313" key="2">
    <source>
        <dbReference type="EMBL" id="KAF9625594.1"/>
    </source>
</evidence>
<comment type="caution">
    <text evidence="2">The sequence shown here is derived from an EMBL/GenBank/DDBJ whole genome shotgun (WGS) entry which is preliminary data.</text>
</comment>
<evidence type="ECO:0000256" key="1">
    <source>
        <dbReference type="SAM" id="Phobius"/>
    </source>
</evidence>
<proteinExistence type="predicted"/>
<dbReference type="AlphaFoldDB" id="A0A835IXL1"/>
<dbReference type="PANTHER" id="PTHR38225:SF4">
    <property type="entry name" value="PROTEIN, PUTATIVE-RELATED"/>
    <property type="match status" value="1"/>
</dbReference>
<dbReference type="OrthoDB" id="1667576at2759"/>